<evidence type="ECO:0008006" key="4">
    <source>
        <dbReference type="Google" id="ProtNLM"/>
    </source>
</evidence>
<name>A0A0J8QKP8_COCIT</name>
<keyword evidence="1" id="KW-0732">Signal</keyword>
<dbReference type="EMBL" id="DS268118">
    <property type="protein sequence ID" value="KMU71758.1"/>
    <property type="molecule type" value="Genomic_DNA"/>
</dbReference>
<evidence type="ECO:0000256" key="1">
    <source>
        <dbReference type="SAM" id="SignalP"/>
    </source>
</evidence>
<sequence>MVIITTCWSFLLLLLTSGALRRSPRKFDEVANTAMLPPDFLRMVHSLLITVWAKTAAGAIGHARMKPLLCIFLRRLHACRYVEEPNDEIGIVNAAGEQQVKKVHRKIVVDEFENMS</sequence>
<evidence type="ECO:0000313" key="2">
    <source>
        <dbReference type="EMBL" id="KMU71758.1"/>
    </source>
</evidence>
<proteinExistence type="predicted"/>
<gene>
    <name evidence="2" type="ORF">CISG_00068</name>
</gene>
<accession>A0A0J8QKP8</accession>
<reference evidence="3" key="1">
    <citation type="journal article" date="2010" name="Genome Res.">
        <title>Population genomic sequencing of Coccidioides fungi reveals recent hybridization and transposon control.</title>
        <authorList>
            <person name="Neafsey D.E."/>
            <person name="Barker B.M."/>
            <person name="Sharpton T.J."/>
            <person name="Stajich J.E."/>
            <person name="Park D.J."/>
            <person name="Whiston E."/>
            <person name="Hung C.-Y."/>
            <person name="McMahan C."/>
            <person name="White J."/>
            <person name="Sykes S."/>
            <person name="Heiman D."/>
            <person name="Young S."/>
            <person name="Zeng Q."/>
            <person name="Abouelleil A."/>
            <person name="Aftuck L."/>
            <person name="Bessette D."/>
            <person name="Brown A."/>
            <person name="FitzGerald M."/>
            <person name="Lui A."/>
            <person name="Macdonald J.P."/>
            <person name="Priest M."/>
            <person name="Orbach M.J."/>
            <person name="Galgiani J.N."/>
            <person name="Kirkland T.N."/>
            <person name="Cole G.T."/>
            <person name="Birren B.W."/>
            <person name="Henn M.R."/>
            <person name="Taylor J.W."/>
            <person name="Rounsley S.D."/>
        </authorList>
    </citation>
    <scope>NUCLEOTIDE SEQUENCE [LARGE SCALE GENOMIC DNA]</scope>
    <source>
        <strain evidence="3">RMSCC 3703</strain>
    </source>
</reference>
<dbReference type="Proteomes" id="UP000054559">
    <property type="component" value="Unassembled WGS sequence"/>
</dbReference>
<evidence type="ECO:0000313" key="3">
    <source>
        <dbReference type="Proteomes" id="UP000054559"/>
    </source>
</evidence>
<dbReference type="AlphaFoldDB" id="A0A0J8QKP8"/>
<protein>
    <recommendedName>
        <fullName evidence="4">Secreted protein</fullName>
    </recommendedName>
</protein>
<feature type="signal peptide" evidence="1">
    <location>
        <begin position="1"/>
        <end position="21"/>
    </location>
</feature>
<organism evidence="2 3">
    <name type="scientific">Coccidioides immitis RMSCC 3703</name>
    <dbReference type="NCBI Taxonomy" id="454286"/>
    <lineage>
        <taxon>Eukaryota</taxon>
        <taxon>Fungi</taxon>
        <taxon>Dikarya</taxon>
        <taxon>Ascomycota</taxon>
        <taxon>Pezizomycotina</taxon>
        <taxon>Eurotiomycetes</taxon>
        <taxon>Eurotiomycetidae</taxon>
        <taxon>Onygenales</taxon>
        <taxon>Onygenaceae</taxon>
        <taxon>Coccidioides</taxon>
    </lineage>
</organism>
<feature type="chain" id="PRO_5005307554" description="Secreted protein" evidence="1">
    <location>
        <begin position="22"/>
        <end position="116"/>
    </location>
</feature>